<dbReference type="PANTHER" id="PTHR23155:SF955">
    <property type="entry name" value="AAA+ ATPASE DOMAIN-CONTAINING PROTEIN"/>
    <property type="match status" value="1"/>
</dbReference>
<dbReference type="PANTHER" id="PTHR23155">
    <property type="entry name" value="DISEASE RESISTANCE PROTEIN RP"/>
    <property type="match status" value="1"/>
</dbReference>
<dbReference type="Proteomes" id="UP000237347">
    <property type="component" value="Unassembled WGS sequence"/>
</dbReference>
<evidence type="ECO:0000256" key="1">
    <source>
        <dbReference type="ARBA" id="ARBA00022737"/>
    </source>
</evidence>
<keyword evidence="1" id="KW-0677">Repeat</keyword>
<feature type="region of interest" description="Disordered" evidence="3">
    <location>
        <begin position="336"/>
        <end position="360"/>
    </location>
</feature>
<dbReference type="InterPro" id="IPR027417">
    <property type="entry name" value="P-loop_NTPase"/>
</dbReference>
<proteinExistence type="predicted"/>
<protein>
    <submittedName>
        <fullName evidence="7">Disease resistance protein rpm1</fullName>
    </submittedName>
</protein>
<feature type="coiled-coil region" evidence="2">
    <location>
        <begin position="131"/>
        <end position="158"/>
    </location>
</feature>
<evidence type="ECO:0000256" key="2">
    <source>
        <dbReference type="SAM" id="Coils"/>
    </source>
</evidence>
<dbReference type="Gene3D" id="3.80.10.10">
    <property type="entry name" value="Ribonuclease Inhibitor"/>
    <property type="match status" value="1"/>
</dbReference>
<feature type="compositionally biased region" description="Polar residues" evidence="3">
    <location>
        <begin position="337"/>
        <end position="360"/>
    </location>
</feature>
<dbReference type="Gramene" id="rna-CFP56_74072">
    <property type="protein sequence ID" value="cds-POE61877.1"/>
    <property type="gene ID" value="gene-CFP56_74072"/>
</dbReference>
<sequence>MATLGTTIFYKILYILTYVLFNFLLISAISLSIYCYCRRRKKKSDIDHESNKKDWELLRSFQKDVDNVLKSGSQMNNEANELWQTNEHQQGMTAQLQKSVADWYEKSMEDLPNSAEFNGKSYKSEDEEKKLKNMVLEAKKIHRNLDKLKDKIRYLQVRPTDDERQALVQEEDKKFVEDLIAGVQKVDNLIPEVKKEDKCIADLIADVQEKDEPIAGTSDLSGDIKAEIQSFTLYWAPFRAFLIDLQSSGLETKTEKAWLEEAKEIIDKAQHAIDKFIKNTRKWKSIFSYFSNQKARTELKEGMKRVNIGFKKFLDRKERFGIQFKRYSTRREIDPLQSISGTSQEQPSNNVQISENGSGNFNNELENLKKTYGKEESLEKLQALCTTFTRAHGEAAEKEEGIRSSTEEEKLKQIKKLAEKTKYYLEKYEKNSDGRRPVKKLHEKFDQIKEALEIIEETTKAYKFEIRKEMGVVGLDEDIQAVASQLITGNKHVVCVVGMKGIGKTTLAKNIYRHSDILDHFSARAWVTLTDLKTNDYDAVFKDVAKQVSEPDINGSQEEENRRGEWKNKVCAILKKKKYFVVLDGFTAENDWETLKAAFPETGGSRILLTTRDQCVVRTVCGKLHCLRLRTKEESRRLFIQMMGDDFDLGPKDVKKLAEETVGRCGGWPLQILHFGYLMSTEDGKLQEWPKSITPAQEPWLKYLKIEGRITLKNWLESHKIEINDWSDHEGKNDLLDNLSKFFAFFFNLFPRDYEIPARRLVALSVAEGLGLGEEGRDKNKTTKLVAMDYLSVLIDLNLIQAVEFIKGKVKTCRLPSALEEQFLFESGISQYHLVDLLDQKSEIYNDIHVKGSNSPKFQQSYIDLISYLSFDTREGNNPGEDVGKFLREGIASGCFHSLKVLDLEHVFRPQLPNTIGKLVQLMYLGLRWTYLEEIPSSIGNLLNLQTLDVKYTYVRTLPKSIWKLQKLQHLYLNESHRSKFVSQPRSSSLKYLKTLWGLFLDDFNAIKNGLNKLNNLTKLGLAFQLELPQQEELARWLKGLKYLKSLRLRSVDENGDAQDLHLEGLSGLKNLSSLYLFGKLDIQSIKILFPDTSDFHLSHFTLSASGLKDDPMQILGSLSSLKSLCFYSDSYEGKHMLFIKKSFSQLQVLRLWNLKNLEKLKVEEEAMQKLRELEIRGCKSLKFFNGLKHLMSLRELKLPNIEDNFTSQIKKDMFQIFGGTGYPPTIILDHWQPELSET</sequence>
<dbReference type="InterPro" id="IPR044974">
    <property type="entry name" value="Disease_R_plants"/>
</dbReference>
<feature type="domain" description="Disease resistance R13L4/SHOC-2-like LRR" evidence="6">
    <location>
        <begin position="894"/>
        <end position="1199"/>
    </location>
</feature>
<evidence type="ECO:0000313" key="7">
    <source>
        <dbReference type="EMBL" id="KAK7848883.1"/>
    </source>
</evidence>
<keyword evidence="4" id="KW-0472">Membrane</keyword>
<evidence type="ECO:0000259" key="6">
    <source>
        <dbReference type="Pfam" id="PF23598"/>
    </source>
</evidence>
<evidence type="ECO:0000313" key="8">
    <source>
        <dbReference type="Proteomes" id="UP000237347"/>
    </source>
</evidence>
<feature type="transmembrane region" description="Helical" evidence="4">
    <location>
        <begin position="12"/>
        <end position="34"/>
    </location>
</feature>
<dbReference type="SUPFAM" id="SSF52540">
    <property type="entry name" value="P-loop containing nucleoside triphosphate hydrolases"/>
    <property type="match status" value="1"/>
</dbReference>
<keyword evidence="2" id="KW-0175">Coiled coil</keyword>
<keyword evidence="4" id="KW-1133">Transmembrane helix</keyword>
<dbReference type="SUPFAM" id="SSF52058">
    <property type="entry name" value="L domain-like"/>
    <property type="match status" value="1"/>
</dbReference>
<feature type="domain" description="NB-ARC" evidence="5">
    <location>
        <begin position="477"/>
        <end position="641"/>
    </location>
</feature>
<dbReference type="InterPro" id="IPR032675">
    <property type="entry name" value="LRR_dom_sf"/>
</dbReference>
<accession>A0AAW0LB61</accession>
<dbReference type="GO" id="GO:0098542">
    <property type="term" value="P:defense response to other organism"/>
    <property type="evidence" value="ECO:0007669"/>
    <property type="project" value="TreeGrafter"/>
</dbReference>
<dbReference type="InterPro" id="IPR055414">
    <property type="entry name" value="LRR_R13L4/SHOC2-like"/>
</dbReference>
<dbReference type="Pfam" id="PF23598">
    <property type="entry name" value="LRR_14"/>
    <property type="match status" value="1"/>
</dbReference>
<dbReference type="AlphaFoldDB" id="A0AAW0LB61"/>
<evidence type="ECO:0000256" key="4">
    <source>
        <dbReference type="SAM" id="Phobius"/>
    </source>
</evidence>
<evidence type="ECO:0000259" key="5">
    <source>
        <dbReference type="Pfam" id="PF00931"/>
    </source>
</evidence>
<dbReference type="Gene3D" id="3.40.50.300">
    <property type="entry name" value="P-loop containing nucleotide triphosphate hydrolases"/>
    <property type="match status" value="1"/>
</dbReference>
<keyword evidence="8" id="KW-1185">Reference proteome</keyword>
<dbReference type="EMBL" id="PKMF04000121">
    <property type="protein sequence ID" value="KAK7848883.1"/>
    <property type="molecule type" value="Genomic_DNA"/>
</dbReference>
<evidence type="ECO:0000256" key="3">
    <source>
        <dbReference type="SAM" id="MobiDB-lite"/>
    </source>
</evidence>
<comment type="caution">
    <text evidence="7">The sequence shown here is derived from an EMBL/GenBank/DDBJ whole genome shotgun (WGS) entry which is preliminary data.</text>
</comment>
<dbReference type="GO" id="GO:0043531">
    <property type="term" value="F:ADP binding"/>
    <property type="evidence" value="ECO:0007669"/>
    <property type="project" value="InterPro"/>
</dbReference>
<organism evidence="7 8">
    <name type="scientific">Quercus suber</name>
    <name type="common">Cork oak</name>
    <dbReference type="NCBI Taxonomy" id="58331"/>
    <lineage>
        <taxon>Eukaryota</taxon>
        <taxon>Viridiplantae</taxon>
        <taxon>Streptophyta</taxon>
        <taxon>Embryophyta</taxon>
        <taxon>Tracheophyta</taxon>
        <taxon>Spermatophyta</taxon>
        <taxon>Magnoliopsida</taxon>
        <taxon>eudicotyledons</taxon>
        <taxon>Gunneridae</taxon>
        <taxon>Pentapetalae</taxon>
        <taxon>rosids</taxon>
        <taxon>fabids</taxon>
        <taxon>Fagales</taxon>
        <taxon>Fagaceae</taxon>
        <taxon>Quercus</taxon>
    </lineage>
</organism>
<name>A0AAW0LB61_QUESU</name>
<dbReference type="InterPro" id="IPR002182">
    <property type="entry name" value="NB-ARC"/>
</dbReference>
<dbReference type="Pfam" id="PF00931">
    <property type="entry name" value="NB-ARC"/>
    <property type="match status" value="1"/>
</dbReference>
<reference evidence="7 8" key="1">
    <citation type="journal article" date="2018" name="Sci. Data">
        <title>The draft genome sequence of cork oak.</title>
        <authorList>
            <person name="Ramos A.M."/>
            <person name="Usie A."/>
            <person name="Barbosa P."/>
            <person name="Barros P.M."/>
            <person name="Capote T."/>
            <person name="Chaves I."/>
            <person name="Simoes F."/>
            <person name="Abreu I."/>
            <person name="Carrasquinho I."/>
            <person name="Faro C."/>
            <person name="Guimaraes J.B."/>
            <person name="Mendonca D."/>
            <person name="Nobrega F."/>
            <person name="Rodrigues L."/>
            <person name="Saibo N.J.M."/>
            <person name="Varela M.C."/>
            <person name="Egas C."/>
            <person name="Matos J."/>
            <person name="Miguel C.M."/>
            <person name="Oliveira M.M."/>
            <person name="Ricardo C.P."/>
            <person name="Goncalves S."/>
        </authorList>
    </citation>
    <scope>NUCLEOTIDE SEQUENCE [LARGE SCALE GENOMIC DNA]</scope>
    <source>
        <strain evidence="8">cv. HL8</strain>
    </source>
</reference>
<gene>
    <name evidence="7" type="primary">RPM1_0</name>
    <name evidence="7" type="ORF">CFP56_004179</name>
</gene>
<dbReference type="PRINTS" id="PR00364">
    <property type="entry name" value="DISEASERSIST"/>
</dbReference>
<keyword evidence="4" id="KW-0812">Transmembrane</keyword>